<evidence type="ECO:0000313" key="3">
    <source>
        <dbReference type="Proteomes" id="UP000314294"/>
    </source>
</evidence>
<organism evidence="2 3">
    <name type="scientific">Liparis tanakae</name>
    <name type="common">Tanaka's snailfish</name>
    <dbReference type="NCBI Taxonomy" id="230148"/>
    <lineage>
        <taxon>Eukaryota</taxon>
        <taxon>Metazoa</taxon>
        <taxon>Chordata</taxon>
        <taxon>Craniata</taxon>
        <taxon>Vertebrata</taxon>
        <taxon>Euteleostomi</taxon>
        <taxon>Actinopterygii</taxon>
        <taxon>Neopterygii</taxon>
        <taxon>Teleostei</taxon>
        <taxon>Neoteleostei</taxon>
        <taxon>Acanthomorphata</taxon>
        <taxon>Eupercaria</taxon>
        <taxon>Perciformes</taxon>
        <taxon>Cottioidei</taxon>
        <taxon>Cottales</taxon>
        <taxon>Liparidae</taxon>
        <taxon>Liparis</taxon>
    </lineage>
</organism>
<evidence type="ECO:0000256" key="1">
    <source>
        <dbReference type="SAM" id="MobiDB-lite"/>
    </source>
</evidence>
<keyword evidence="3" id="KW-1185">Reference proteome</keyword>
<comment type="caution">
    <text evidence="2">The sequence shown here is derived from an EMBL/GenBank/DDBJ whole genome shotgun (WGS) entry which is preliminary data.</text>
</comment>
<dbReference type="AlphaFoldDB" id="A0A4Z2H963"/>
<name>A0A4Z2H963_9TELE</name>
<evidence type="ECO:0000313" key="2">
    <source>
        <dbReference type="EMBL" id="TNN62070.1"/>
    </source>
</evidence>
<feature type="compositionally biased region" description="Polar residues" evidence="1">
    <location>
        <begin position="1"/>
        <end position="14"/>
    </location>
</feature>
<accession>A0A4Z2H963</accession>
<sequence>MFKAQQEVQSSLHQMHQDRSLPEEEEEEEDCNNNKIEKLKAPPAQPIPGPVFGHVTPEPPLRPGSGCVQTSTSVSVSRLRLRHTQ</sequence>
<feature type="region of interest" description="Disordered" evidence="1">
    <location>
        <begin position="1"/>
        <end position="85"/>
    </location>
</feature>
<dbReference type="EMBL" id="SRLO01000301">
    <property type="protein sequence ID" value="TNN62070.1"/>
    <property type="molecule type" value="Genomic_DNA"/>
</dbReference>
<dbReference type="Proteomes" id="UP000314294">
    <property type="component" value="Unassembled WGS sequence"/>
</dbReference>
<protein>
    <submittedName>
        <fullName evidence="2">Uncharacterized protein</fullName>
    </submittedName>
</protein>
<gene>
    <name evidence="2" type="ORF">EYF80_027661</name>
</gene>
<reference evidence="2 3" key="1">
    <citation type="submission" date="2019-03" db="EMBL/GenBank/DDBJ databases">
        <title>First draft genome of Liparis tanakae, snailfish: a comprehensive survey of snailfish specific genes.</title>
        <authorList>
            <person name="Kim W."/>
            <person name="Song I."/>
            <person name="Jeong J.-H."/>
            <person name="Kim D."/>
            <person name="Kim S."/>
            <person name="Ryu S."/>
            <person name="Song J.Y."/>
            <person name="Lee S.K."/>
        </authorList>
    </citation>
    <scope>NUCLEOTIDE SEQUENCE [LARGE SCALE GENOMIC DNA]</scope>
    <source>
        <tissue evidence="2">Muscle</tissue>
    </source>
</reference>
<proteinExistence type="predicted"/>